<protein>
    <submittedName>
        <fullName evidence="1">Hook protein</fullName>
    </submittedName>
</protein>
<evidence type="ECO:0000313" key="1">
    <source>
        <dbReference type="EMBL" id="JAA77612.1"/>
    </source>
</evidence>
<dbReference type="AlphaFoldDB" id="S4PR88"/>
<reference evidence="1" key="1">
    <citation type="journal article" date="2013" name="BMC Genomics">
        <title>Unscrambling butterfly oogenesis.</title>
        <authorList>
            <person name="Carter J.M."/>
            <person name="Baker S.C."/>
            <person name="Pink R."/>
            <person name="Carter D.R."/>
            <person name="Collins A."/>
            <person name="Tomlin J."/>
            <person name="Gibbs M."/>
            <person name="Breuker C.J."/>
        </authorList>
    </citation>
    <scope>NUCLEOTIDE SEQUENCE</scope>
    <source>
        <tissue evidence="1">Ovary</tissue>
    </source>
</reference>
<reference evidence="1" key="2">
    <citation type="submission" date="2013-05" db="EMBL/GenBank/DDBJ databases">
        <authorList>
            <person name="Carter J.-M."/>
            <person name="Baker S.C."/>
            <person name="Pink R."/>
            <person name="Carter D.R.F."/>
            <person name="Collins A."/>
            <person name="Tomlin J."/>
            <person name="Gibbs M."/>
            <person name="Breuker C.J."/>
        </authorList>
    </citation>
    <scope>NUCLEOTIDE SEQUENCE</scope>
    <source>
        <tissue evidence="1">Ovary</tissue>
    </source>
</reference>
<proteinExistence type="predicted"/>
<organism evidence="1">
    <name type="scientific">Pararge aegeria</name>
    <name type="common">speckled wood butterfly</name>
    <dbReference type="NCBI Taxonomy" id="116150"/>
    <lineage>
        <taxon>Eukaryota</taxon>
        <taxon>Metazoa</taxon>
        <taxon>Ecdysozoa</taxon>
        <taxon>Arthropoda</taxon>
        <taxon>Hexapoda</taxon>
        <taxon>Insecta</taxon>
        <taxon>Pterygota</taxon>
        <taxon>Neoptera</taxon>
        <taxon>Endopterygota</taxon>
        <taxon>Lepidoptera</taxon>
        <taxon>Glossata</taxon>
        <taxon>Ditrysia</taxon>
        <taxon>Papilionoidea</taxon>
        <taxon>Nymphalidae</taxon>
        <taxon>Satyrinae</taxon>
        <taxon>Satyrini</taxon>
        <taxon>Parargina</taxon>
        <taxon>Pararge</taxon>
    </lineage>
</organism>
<name>S4PR88_9NEOP</name>
<dbReference type="EMBL" id="GAIX01014948">
    <property type="protein sequence ID" value="JAA77612.1"/>
    <property type="molecule type" value="Transcribed_RNA"/>
</dbReference>
<sequence>MNTKSEVITSMELEISKTNQHCDMLIQMNKSLDADRRSLMDHVSQLLTQYHELLAHSLKDKQHYHEEEKMFVF</sequence>
<accession>S4PR88</accession>